<evidence type="ECO:0000313" key="1">
    <source>
        <dbReference type="EMBL" id="KAJ7536356.1"/>
    </source>
</evidence>
<organism evidence="1 2">
    <name type="scientific">Diphasiastrum complanatum</name>
    <name type="common">Issler's clubmoss</name>
    <name type="synonym">Lycopodium complanatum</name>
    <dbReference type="NCBI Taxonomy" id="34168"/>
    <lineage>
        <taxon>Eukaryota</taxon>
        <taxon>Viridiplantae</taxon>
        <taxon>Streptophyta</taxon>
        <taxon>Embryophyta</taxon>
        <taxon>Tracheophyta</taxon>
        <taxon>Lycopodiopsida</taxon>
        <taxon>Lycopodiales</taxon>
        <taxon>Lycopodiaceae</taxon>
        <taxon>Lycopodioideae</taxon>
        <taxon>Diphasiastrum</taxon>
    </lineage>
</organism>
<name>A0ACC2C2Z5_DIPCM</name>
<dbReference type="EMBL" id="CM055103">
    <property type="protein sequence ID" value="KAJ7536356.1"/>
    <property type="molecule type" value="Genomic_DNA"/>
</dbReference>
<gene>
    <name evidence="1" type="ORF">O6H91_12G065800</name>
</gene>
<accession>A0ACC2C2Z5</accession>
<evidence type="ECO:0000313" key="2">
    <source>
        <dbReference type="Proteomes" id="UP001162992"/>
    </source>
</evidence>
<reference evidence="2" key="1">
    <citation type="journal article" date="2024" name="Proc. Natl. Acad. Sci. U.S.A.">
        <title>Extraordinary preservation of gene collinearity over three hundred million years revealed in homosporous lycophytes.</title>
        <authorList>
            <person name="Li C."/>
            <person name="Wickell D."/>
            <person name="Kuo L.Y."/>
            <person name="Chen X."/>
            <person name="Nie B."/>
            <person name="Liao X."/>
            <person name="Peng D."/>
            <person name="Ji J."/>
            <person name="Jenkins J."/>
            <person name="Williams M."/>
            <person name="Shu S."/>
            <person name="Plott C."/>
            <person name="Barry K."/>
            <person name="Rajasekar S."/>
            <person name="Grimwood J."/>
            <person name="Han X."/>
            <person name="Sun S."/>
            <person name="Hou Z."/>
            <person name="He W."/>
            <person name="Dai G."/>
            <person name="Sun C."/>
            <person name="Schmutz J."/>
            <person name="Leebens-Mack J.H."/>
            <person name="Li F.W."/>
            <person name="Wang L."/>
        </authorList>
    </citation>
    <scope>NUCLEOTIDE SEQUENCE [LARGE SCALE GENOMIC DNA]</scope>
    <source>
        <strain evidence="2">cv. PW_Plant_1</strain>
    </source>
</reference>
<proteinExistence type="predicted"/>
<keyword evidence="2" id="KW-1185">Reference proteome</keyword>
<sequence length="416" mass="45249">MVESAAVGTDMVDAIGREGNASPDWIREFQTPIELSSSSPSTSLSLDDVGKAKGCDKLDSDWATTTSTLRSTQLEIDKSTGSPNFKQGVVLLTDSGDEAPTTIQSKQNSREGKLSASQKHHAVTVGQIKEHRHKKRDEKPFLVGKKAADVSVAKHGESKLDVLQEADEDEDDDDTLPLLGASKKKGEAKIQREKSTPSNEELLHEHEFAGEQDRRQRPRITSTLPLVFADKVHTSKVLVECEGNALDLSGDVGAVGRFSANTIHEKNSLDLLLDLKGILYKAAIIPSNSFFVVNMGPSEAKVEAIMNDFLQLQPATNSSENETLIEGTLEGLMFDSEDEGERRQVLSESGIDANQKTMAKEFAGKQLEPAIVKKKNRGTLSKAKDKTIGTKVKASKKPSQKKSTKASLSKNLKARK</sequence>
<comment type="caution">
    <text evidence="1">The sequence shown here is derived from an EMBL/GenBank/DDBJ whole genome shotgun (WGS) entry which is preliminary data.</text>
</comment>
<dbReference type="Proteomes" id="UP001162992">
    <property type="component" value="Chromosome 12"/>
</dbReference>
<protein>
    <submittedName>
        <fullName evidence="1">Uncharacterized protein</fullName>
    </submittedName>
</protein>